<proteinExistence type="predicted"/>
<evidence type="ECO:0000313" key="2">
    <source>
        <dbReference type="Proteomes" id="UP000324222"/>
    </source>
</evidence>
<dbReference type="AlphaFoldDB" id="A0A5B7ISA4"/>
<name>A0A5B7ISA4_PORTR</name>
<comment type="caution">
    <text evidence="1">The sequence shown here is derived from an EMBL/GenBank/DDBJ whole genome shotgun (WGS) entry which is preliminary data.</text>
</comment>
<organism evidence="1 2">
    <name type="scientific">Portunus trituberculatus</name>
    <name type="common">Swimming crab</name>
    <name type="synonym">Neptunus trituberculatus</name>
    <dbReference type="NCBI Taxonomy" id="210409"/>
    <lineage>
        <taxon>Eukaryota</taxon>
        <taxon>Metazoa</taxon>
        <taxon>Ecdysozoa</taxon>
        <taxon>Arthropoda</taxon>
        <taxon>Crustacea</taxon>
        <taxon>Multicrustacea</taxon>
        <taxon>Malacostraca</taxon>
        <taxon>Eumalacostraca</taxon>
        <taxon>Eucarida</taxon>
        <taxon>Decapoda</taxon>
        <taxon>Pleocyemata</taxon>
        <taxon>Brachyura</taxon>
        <taxon>Eubrachyura</taxon>
        <taxon>Portunoidea</taxon>
        <taxon>Portunidae</taxon>
        <taxon>Portuninae</taxon>
        <taxon>Portunus</taxon>
    </lineage>
</organism>
<evidence type="ECO:0000313" key="1">
    <source>
        <dbReference type="EMBL" id="MPC83558.1"/>
    </source>
</evidence>
<keyword evidence="2" id="KW-1185">Reference proteome</keyword>
<reference evidence="1 2" key="1">
    <citation type="submission" date="2019-05" db="EMBL/GenBank/DDBJ databases">
        <title>Another draft genome of Portunus trituberculatus and its Hox gene families provides insights of decapod evolution.</title>
        <authorList>
            <person name="Jeong J.-H."/>
            <person name="Song I."/>
            <person name="Kim S."/>
            <person name="Choi T."/>
            <person name="Kim D."/>
            <person name="Ryu S."/>
            <person name="Kim W."/>
        </authorList>
    </citation>
    <scope>NUCLEOTIDE SEQUENCE [LARGE SCALE GENOMIC DNA]</scope>
    <source>
        <tissue evidence="1">Muscle</tissue>
    </source>
</reference>
<gene>
    <name evidence="1" type="primary">ints9_1</name>
    <name evidence="1" type="ORF">E2C01_078270</name>
</gene>
<protein>
    <submittedName>
        <fullName evidence="1">Integrator complex subunit 9</fullName>
    </submittedName>
</protein>
<dbReference type="OrthoDB" id="5600060at2759"/>
<accession>A0A5B7ISA4</accession>
<dbReference type="Proteomes" id="UP000324222">
    <property type="component" value="Unassembled WGS sequence"/>
</dbReference>
<dbReference type="EMBL" id="VSRR010062814">
    <property type="protein sequence ID" value="MPC83558.1"/>
    <property type="molecule type" value="Genomic_DNA"/>
</dbReference>
<sequence length="78" mass="8760">MRQVYCPIDTSLDFTQVGDLGLSTKKAERIEVVVREEAGARKLINELKPAKLVVPEVYMRPPANAPHRTDLTLDLVWG</sequence>